<keyword evidence="3" id="KW-1185">Reference proteome</keyword>
<feature type="compositionally biased region" description="Pro residues" evidence="1">
    <location>
        <begin position="373"/>
        <end position="385"/>
    </location>
</feature>
<dbReference type="VEuPathDB" id="FungiDB:TREMEDRAFT_65689"/>
<comment type="caution">
    <text evidence="2">The sequence shown here is derived from an EMBL/GenBank/DDBJ whole genome shotgun (WGS) entry which is preliminary data.</text>
</comment>
<proteinExistence type="predicted"/>
<feature type="compositionally biased region" description="Basic residues" evidence="1">
    <location>
        <begin position="1"/>
        <end position="10"/>
    </location>
</feature>
<dbReference type="EMBL" id="SDIL01000007">
    <property type="protein sequence ID" value="RXK41547.1"/>
    <property type="molecule type" value="Genomic_DNA"/>
</dbReference>
<evidence type="ECO:0000313" key="2">
    <source>
        <dbReference type="EMBL" id="RXK41547.1"/>
    </source>
</evidence>
<feature type="compositionally biased region" description="Basic and acidic residues" evidence="1">
    <location>
        <begin position="456"/>
        <end position="484"/>
    </location>
</feature>
<dbReference type="InParanoid" id="A0A4V1M4U1"/>
<accession>A0A4V1M4U1</accession>
<evidence type="ECO:0000256" key="1">
    <source>
        <dbReference type="SAM" id="MobiDB-lite"/>
    </source>
</evidence>
<gene>
    <name evidence="2" type="ORF">M231_01046</name>
</gene>
<dbReference type="AlphaFoldDB" id="A0A4V1M4U1"/>
<sequence>MTSRARRFSRRIMTSLKTRKASSSEYNTTEASMSDTPAQSAVFDPTQSQEVGWSLGGGELTDDPPYFRKPMSDCSSNSAPSPPPSKRVPEPDGFDSLDQTLMTPNDLHFQKKARDLMSKVRTQIMETRAQEGSLNTDLPESLTLLESITDVGIDILTSGLFLKLEDLFDQASDQELQRLQNIAPAFSPEEVEIHMPAESDNMINACGLKVQDVVEFLNGYFSFSQSAIAWVPMDAAIAYKLANPSESLRKVAGRFEVSHVTLHDRLNNKHAPPGTLIPRNLSIIQEEALIANINEYAARGTLLTPKHVGVFAQALCDHRLGVASKFYCVQEVARLRADTPENRIAFLTLAKETFDAGQYHPENVVGLREARPVTPPPQTVPPTEPITPTTTTSLSALDRAIRRGEITPGKTSRKTRSGLEQLVAEKALHEKDEALWKASEQLDRAARGSKKRQRYPHGERFDQAYQESHAEELAERRETETAKREGRKHAAQSAKDTHTSKSGKECSAGPSRSV</sequence>
<feature type="region of interest" description="Disordered" evidence="1">
    <location>
        <begin position="445"/>
        <end position="514"/>
    </location>
</feature>
<name>A0A4V1M4U1_TREME</name>
<feature type="compositionally biased region" description="Basic and acidic residues" evidence="1">
    <location>
        <begin position="495"/>
        <end position="504"/>
    </location>
</feature>
<dbReference type="VEuPathDB" id="FungiDB:TREMEDRAFT_69393"/>
<feature type="compositionally biased region" description="Polar residues" evidence="1">
    <location>
        <begin position="21"/>
        <end position="51"/>
    </location>
</feature>
<dbReference type="Proteomes" id="UP000289152">
    <property type="component" value="Unassembled WGS sequence"/>
</dbReference>
<organism evidence="2 3">
    <name type="scientific">Tremella mesenterica</name>
    <name type="common">Jelly fungus</name>
    <dbReference type="NCBI Taxonomy" id="5217"/>
    <lineage>
        <taxon>Eukaryota</taxon>
        <taxon>Fungi</taxon>
        <taxon>Dikarya</taxon>
        <taxon>Basidiomycota</taxon>
        <taxon>Agaricomycotina</taxon>
        <taxon>Tremellomycetes</taxon>
        <taxon>Tremellales</taxon>
        <taxon>Tremellaceae</taxon>
        <taxon>Tremella</taxon>
    </lineage>
</organism>
<feature type="region of interest" description="Disordered" evidence="1">
    <location>
        <begin position="369"/>
        <end position="392"/>
    </location>
</feature>
<dbReference type="VEuPathDB" id="FungiDB:TREMEDRAFT_28153"/>
<protein>
    <submittedName>
        <fullName evidence="2">Uncharacterized protein</fullName>
    </submittedName>
</protein>
<reference evidence="2 3" key="1">
    <citation type="submission" date="2016-06" db="EMBL/GenBank/DDBJ databases">
        <title>Evolution of pathogenesis and genome organization in the Tremellales.</title>
        <authorList>
            <person name="Cuomo C."/>
            <person name="Litvintseva A."/>
            <person name="Heitman J."/>
            <person name="Chen Y."/>
            <person name="Sun S."/>
            <person name="Springer D."/>
            <person name="Dromer F."/>
            <person name="Young S."/>
            <person name="Zeng Q."/>
            <person name="Chapman S."/>
            <person name="Gujja S."/>
            <person name="Saif S."/>
            <person name="Birren B."/>
        </authorList>
    </citation>
    <scope>NUCLEOTIDE SEQUENCE [LARGE SCALE GENOMIC DNA]</scope>
    <source>
        <strain evidence="2 3">ATCC 28783</strain>
    </source>
</reference>
<evidence type="ECO:0000313" key="3">
    <source>
        <dbReference type="Proteomes" id="UP000289152"/>
    </source>
</evidence>
<feature type="region of interest" description="Disordered" evidence="1">
    <location>
        <begin position="1"/>
        <end position="98"/>
    </location>
</feature>
<feature type="region of interest" description="Disordered" evidence="1">
    <location>
        <begin position="399"/>
        <end position="418"/>
    </location>
</feature>